<feature type="domain" description="C2H2-type" evidence="9">
    <location>
        <begin position="146"/>
        <end position="169"/>
    </location>
</feature>
<evidence type="ECO:0000259" key="9">
    <source>
        <dbReference type="PROSITE" id="PS50157"/>
    </source>
</evidence>
<dbReference type="PANTHER" id="PTHR16515">
    <property type="entry name" value="PR DOMAIN ZINC FINGER PROTEIN"/>
    <property type="match status" value="1"/>
</dbReference>
<dbReference type="SMART" id="SM00355">
    <property type="entry name" value="ZnF_C2H2"/>
    <property type="match status" value="8"/>
</dbReference>
<dbReference type="GO" id="GO:0010468">
    <property type="term" value="P:regulation of gene expression"/>
    <property type="evidence" value="ECO:0007669"/>
    <property type="project" value="TreeGrafter"/>
</dbReference>
<keyword evidence="4 7" id="KW-0863">Zinc-finger</keyword>
<dbReference type="InterPro" id="IPR050331">
    <property type="entry name" value="Zinc_finger"/>
</dbReference>
<evidence type="ECO:0000256" key="3">
    <source>
        <dbReference type="ARBA" id="ARBA00022737"/>
    </source>
</evidence>
<dbReference type="EnsemblMetazoa" id="AEPI004008-RA">
    <property type="protein sequence ID" value="AEPI004008-PA"/>
    <property type="gene ID" value="AEPI004008"/>
</dbReference>
<dbReference type="GO" id="GO:0005634">
    <property type="term" value="C:nucleus"/>
    <property type="evidence" value="ECO:0007669"/>
    <property type="project" value="UniProtKB-SubCell"/>
</dbReference>
<dbReference type="FunFam" id="3.30.160.60:FF:000446">
    <property type="entry name" value="Zinc finger protein"/>
    <property type="match status" value="2"/>
</dbReference>
<feature type="compositionally biased region" description="Acidic residues" evidence="8">
    <location>
        <begin position="208"/>
        <end position="221"/>
    </location>
</feature>
<dbReference type="Gene3D" id="3.30.160.60">
    <property type="entry name" value="Classic Zinc Finger"/>
    <property type="match status" value="6"/>
</dbReference>
<feature type="region of interest" description="Disordered" evidence="8">
    <location>
        <begin position="1"/>
        <end position="41"/>
    </location>
</feature>
<feature type="domain" description="C2H2-type" evidence="9">
    <location>
        <begin position="83"/>
        <end position="110"/>
    </location>
</feature>
<dbReference type="STRING" id="199890.A0A182PAQ3"/>
<dbReference type="Proteomes" id="UP000075885">
    <property type="component" value="Unassembled WGS sequence"/>
</dbReference>
<evidence type="ECO:0000256" key="5">
    <source>
        <dbReference type="ARBA" id="ARBA00022833"/>
    </source>
</evidence>
<keyword evidence="2" id="KW-0479">Metal-binding</keyword>
<feature type="domain" description="C2H2-type" evidence="9">
    <location>
        <begin position="55"/>
        <end position="82"/>
    </location>
</feature>
<feature type="domain" description="C2H2-type" evidence="9">
    <location>
        <begin position="111"/>
        <end position="134"/>
    </location>
</feature>
<feature type="domain" description="C2H2-type" evidence="9">
    <location>
        <begin position="302"/>
        <end position="330"/>
    </location>
</feature>
<evidence type="ECO:0000256" key="1">
    <source>
        <dbReference type="ARBA" id="ARBA00004123"/>
    </source>
</evidence>
<dbReference type="PROSITE" id="PS00028">
    <property type="entry name" value="ZINC_FINGER_C2H2_1"/>
    <property type="match status" value="8"/>
</dbReference>
<dbReference type="AlphaFoldDB" id="A0A182PAQ3"/>
<organism evidence="10 11">
    <name type="scientific">Anopheles epiroticus</name>
    <dbReference type="NCBI Taxonomy" id="199890"/>
    <lineage>
        <taxon>Eukaryota</taxon>
        <taxon>Metazoa</taxon>
        <taxon>Ecdysozoa</taxon>
        <taxon>Arthropoda</taxon>
        <taxon>Hexapoda</taxon>
        <taxon>Insecta</taxon>
        <taxon>Pterygota</taxon>
        <taxon>Neoptera</taxon>
        <taxon>Endopterygota</taxon>
        <taxon>Diptera</taxon>
        <taxon>Nematocera</taxon>
        <taxon>Culicoidea</taxon>
        <taxon>Culicidae</taxon>
        <taxon>Anophelinae</taxon>
        <taxon>Anopheles</taxon>
    </lineage>
</organism>
<keyword evidence="11" id="KW-1185">Reference proteome</keyword>
<dbReference type="GO" id="GO:0008270">
    <property type="term" value="F:zinc ion binding"/>
    <property type="evidence" value="ECO:0007669"/>
    <property type="project" value="UniProtKB-KW"/>
</dbReference>
<reference evidence="11" key="1">
    <citation type="submission" date="2013-03" db="EMBL/GenBank/DDBJ databases">
        <title>The Genome Sequence of Anopheles epiroticus epiroticus2.</title>
        <authorList>
            <consortium name="The Broad Institute Genomics Platform"/>
            <person name="Neafsey D.E."/>
            <person name="Howell P."/>
            <person name="Walker B."/>
            <person name="Young S.K."/>
            <person name="Zeng Q."/>
            <person name="Gargeya S."/>
            <person name="Fitzgerald M."/>
            <person name="Haas B."/>
            <person name="Abouelleil A."/>
            <person name="Allen A.W."/>
            <person name="Alvarado L."/>
            <person name="Arachchi H.M."/>
            <person name="Berlin A.M."/>
            <person name="Chapman S.B."/>
            <person name="Gainer-Dewar J."/>
            <person name="Goldberg J."/>
            <person name="Griggs A."/>
            <person name="Gujja S."/>
            <person name="Hansen M."/>
            <person name="Howarth C."/>
            <person name="Imamovic A."/>
            <person name="Ireland A."/>
            <person name="Larimer J."/>
            <person name="McCowan C."/>
            <person name="Murphy C."/>
            <person name="Pearson M."/>
            <person name="Poon T.W."/>
            <person name="Priest M."/>
            <person name="Roberts A."/>
            <person name="Saif S."/>
            <person name="Shea T."/>
            <person name="Sisk P."/>
            <person name="Sykes S."/>
            <person name="Wortman J."/>
            <person name="Nusbaum C."/>
            <person name="Birren B."/>
        </authorList>
    </citation>
    <scope>NUCLEOTIDE SEQUENCE [LARGE SCALE GENOMIC DNA]</scope>
    <source>
        <strain evidence="11">Epiroticus2</strain>
    </source>
</reference>
<evidence type="ECO:0000313" key="11">
    <source>
        <dbReference type="Proteomes" id="UP000075885"/>
    </source>
</evidence>
<keyword evidence="6" id="KW-0539">Nucleus</keyword>
<evidence type="ECO:0000256" key="8">
    <source>
        <dbReference type="SAM" id="MobiDB-lite"/>
    </source>
</evidence>
<dbReference type="PROSITE" id="PS50157">
    <property type="entry name" value="ZINC_FINGER_C2H2_2"/>
    <property type="match status" value="8"/>
</dbReference>
<dbReference type="InterPro" id="IPR036236">
    <property type="entry name" value="Znf_C2H2_sf"/>
</dbReference>
<sequence length="366" mass="42599">MKRPSKCRRLPSEDDLSASESQKQESARLETIATDAGKADAQSDRCVDNPSHLTVECTECGKMFVDTYNLRRHTSVHTKHRPYQCDKCSRSFTQKGSLARHMLIHLRRKDFECTHCAMKFRQKPNLHSHIKQVHPPVNGSDLENRFLCKKCPSAFRTVGRLNMHRARFHGEMVMFDQCVQRGSTAQDASEQEEDSDHHLSDSEKPSDEEGSDTAQDTEQESEIVYKIVPSRRIEHMKGKTATRQHECKVCKAAFAKQGHLDRHMVSHRGFKAYRCDVCDKAFSTKPWLDTHASLHSQTDLPFSCDKCEKSFSRQATLKRHQKMIHEARKYLYRCYFCKKVFRWLFNCRTHVKRFHQNQESSEKDTS</sequence>
<dbReference type="VEuPathDB" id="VectorBase:AEPI004008"/>
<feature type="region of interest" description="Disordered" evidence="8">
    <location>
        <begin position="183"/>
        <end position="228"/>
    </location>
</feature>
<comment type="subcellular location">
    <subcellularLocation>
        <location evidence="1">Nucleus</location>
    </subcellularLocation>
</comment>
<evidence type="ECO:0000313" key="10">
    <source>
        <dbReference type="EnsemblMetazoa" id="AEPI004008-PA"/>
    </source>
</evidence>
<dbReference type="Pfam" id="PF13912">
    <property type="entry name" value="zf-C2H2_6"/>
    <property type="match status" value="1"/>
</dbReference>
<dbReference type="FunFam" id="3.30.160.60:FF:000624">
    <property type="entry name" value="zinc finger protein 697"/>
    <property type="match status" value="1"/>
</dbReference>
<feature type="domain" description="C2H2-type" evidence="9">
    <location>
        <begin position="273"/>
        <end position="300"/>
    </location>
</feature>
<protein>
    <recommendedName>
        <fullName evidence="9">C2H2-type domain-containing protein</fullName>
    </recommendedName>
</protein>
<evidence type="ECO:0000256" key="2">
    <source>
        <dbReference type="ARBA" id="ARBA00022723"/>
    </source>
</evidence>
<feature type="domain" description="C2H2-type" evidence="9">
    <location>
        <begin position="245"/>
        <end position="272"/>
    </location>
</feature>
<keyword evidence="5" id="KW-0862">Zinc</keyword>
<dbReference type="PANTHER" id="PTHR16515:SF66">
    <property type="entry name" value="C2H2-TYPE DOMAIN-CONTAINING PROTEIN"/>
    <property type="match status" value="1"/>
</dbReference>
<evidence type="ECO:0000256" key="6">
    <source>
        <dbReference type="ARBA" id="ARBA00023242"/>
    </source>
</evidence>
<dbReference type="Pfam" id="PF00096">
    <property type="entry name" value="zf-C2H2"/>
    <property type="match status" value="4"/>
</dbReference>
<proteinExistence type="predicted"/>
<feature type="domain" description="C2H2-type" evidence="9">
    <location>
        <begin position="332"/>
        <end position="360"/>
    </location>
</feature>
<dbReference type="InterPro" id="IPR013087">
    <property type="entry name" value="Znf_C2H2_type"/>
</dbReference>
<dbReference type="SUPFAM" id="SSF57667">
    <property type="entry name" value="beta-beta-alpha zinc fingers"/>
    <property type="match status" value="4"/>
</dbReference>
<keyword evidence="3" id="KW-0677">Repeat</keyword>
<name>A0A182PAQ3_9DIPT</name>
<reference evidence="10" key="2">
    <citation type="submission" date="2020-05" db="UniProtKB">
        <authorList>
            <consortium name="EnsemblMetazoa"/>
        </authorList>
    </citation>
    <scope>IDENTIFICATION</scope>
    <source>
        <strain evidence="10">Epiroticus2</strain>
    </source>
</reference>
<evidence type="ECO:0000256" key="4">
    <source>
        <dbReference type="ARBA" id="ARBA00022771"/>
    </source>
</evidence>
<feature type="compositionally biased region" description="Basic and acidic residues" evidence="8">
    <location>
        <begin position="195"/>
        <end position="207"/>
    </location>
</feature>
<accession>A0A182PAQ3</accession>
<evidence type="ECO:0000256" key="7">
    <source>
        <dbReference type="PROSITE-ProRule" id="PRU00042"/>
    </source>
</evidence>